<dbReference type="AlphaFoldDB" id="A0A154PHN9"/>
<proteinExistence type="predicted"/>
<accession>A0A154PHN9</accession>
<dbReference type="Proteomes" id="UP000076502">
    <property type="component" value="Unassembled WGS sequence"/>
</dbReference>
<evidence type="ECO:0000313" key="1">
    <source>
        <dbReference type="EMBL" id="KZC11343.1"/>
    </source>
</evidence>
<name>A0A154PHN9_DUFNO</name>
<evidence type="ECO:0000313" key="2">
    <source>
        <dbReference type="Proteomes" id="UP000076502"/>
    </source>
</evidence>
<keyword evidence="2" id="KW-1185">Reference proteome</keyword>
<gene>
    <name evidence="1" type="ORF">WN55_02577</name>
</gene>
<dbReference type="EMBL" id="KQ434910">
    <property type="protein sequence ID" value="KZC11343.1"/>
    <property type="molecule type" value="Genomic_DNA"/>
</dbReference>
<organism evidence="1 2">
    <name type="scientific">Dufourea novaeangliae</name>
    <name type="common">Sweat bee</name>
    <dbReference type="NCBI Taxonomy" id="178035"/>
    <lineage>
        <taxon>Eukaryota</taxon>
        <taxon>Metazoa</taxon>
        <taxon>Ecdysozoa</taxon>
        <taxon>Arthropoda</taxon>
        <taxon>Hexapoda</taxon>
        <taxon>Insecta</taxon>
        <taxon>Pterygota</taxon>
        <taxon>Neoptera</taxon>
        <taxon>Endopterygota</taxon>
        <taxon>Hymenoptera</taxon>
        <taxon>Apocrita</taxon>
        <taxon>Aculeata</taxon>
        <taxon>Apoidea</taxon>
        <taxon>Anthophila</taxon>
        <taxon>Halictidae</taxon>
        <taxon>Rophitinae</taxon>
        <taxon>Dufourea</taxon>
    </lineage>
</organism>
<reference evidence="1 2" key="1">
    <citation type="submission" date="2015-07" db="EMBL/GenBank/DDBJ databases">
        <title>The genome of Dufourea novaeangliae.</title>
        <authorList>
            <person name="Pan H."/>
            <person name="Kapheim K."/>
        </authorList>
    </citation>
    <scope>NUCLEOTIDE SEQUENCE [LARGE SCALE GENOMIC DNA]</scope>
    <source>
        <strain evidence="1">0120121106</strain>
        <tissue evidence="1">Whole body</tissue>
    </source>
</reference>
<protein>
    <submittedName>
        <fullName evidence="1">Uncharacterized protein</fullName>
    </submittedName>
</protein>
<sequence>MVKRCSRKPCNMIYVKLRAKPNQGLHKPVGCMCWCQLAAYVAASVANLA</sequence>